<evidence type="ECO:0000313" key="2">
    <source>
        <dbReference type="EMBL" id="RAL16680.1"/>
    </source>
</evidence>
<organism evidence="2 3">
    <name type="scientific">Aspergillus homomorphus (strain CBS 101889)</name>
    <dbReference type="NCBI Taxonomy" id="1450537"/>
    <lineage>
        <taxon>Eukaryota</taxon>
        <taxon>Fungi</taxon>
        <taxon>Dikarya</taxon>
        <taxon>Ascomycota</taxon>
        <taxon>Pezizomycotina</taxon>
        <taxon>Eurotiomycetes</taxon>
        <taxon>Eurotiomycetidae</taxon>
        <taxon>Eurotiales</taxon>
        <taxon>Aspergillaceae</taxon>
        <taxon>Aspergillus</taxon>
        <taxon>Aspergillus subgen. Circumdati</taxon>
    </lineage>
</organism>
<dbReference type="RefSeq" id="XP_025555834.1">
    <property type="nucleotide sequence ID" value="XM_025701021.1"/>
</dbReference>
<proteinExistence type="predicted"/>
<reference evidence="2 3" key="1">
    <citation type="submission" date="2018-02" db="EMBL/GenBank/DDBJ databases">
        <title>The genomes of Aspergillus section Nigri reveals drivers in fungal speciation.</title>
        <authorList>
            <consortium name="DOE Joint Genome Institute"/>
            <person name="Vesth T.C."/>
            <person name="Nybo J."/>
            <person name="Theobald S."/>
            <person name="Brandl J."/>
            <person name="Frisvad J.C."/>
            <person name="Nielsen K.F."/>
            <person name="Lyhne E.K."/>
            <person name="Kogle M.E."/>
            <person name="Kuo A."/>
            <person name="Riley R."/>
            <person name="Clum A."/>
            <person name="Nolan M."/>
            <person name="Lipzen A."/>
            <person name="Salamov A."/>
            <person name="Henrissat B."/>
            <person name="Wiebenga A."/>
            <person name="De vries R.P."/>
            <person name="Grigoriev I.V."/>
            <person name="Mortensen U.H."/>
            <person name="Andersen M.R."/>
            <person name="Baker S.E."/>
        </authorList>
    </citation>
    <scope>NUCLEOTIDE SEQUENCE [LARGE SCALE GENOMIC DNA]</scope>
    <source>
        <strain evidence="2 3">CBS 101889</strain>
    </source>
</reference>
<protein>
    <submittedName>
        <fullName evidence="2">Uncharacterized protein</fullName>
    </submittedName>
</protein>
<sequence>MTIGWSSGSSDYHSISIRCPSLKQWFDLPLIMNATWRPPFSIPPFLSSCLSTARSGWPGVFFFFFFFFFFPFFSGETV</sequence>
<dbReference type="AlphaFoldDB" id="A0A395I8T1"/>
<keyword evidence="1" id="KW-0472">Membrane</keyword>
<dbReference type="VEuPathDB" id="FungiDB:BO97DRAFT_72744"/>
<evidence type="ECO:0000313" key="3">
    <source>
        <dbReference type="Proteomes" id="UP000248961"/>
    </source>
</evidence>
<dbReference type="GeneID" id="37205310"/>
<evidence type="ECO:0000256" key="1">
    <source>
        <dbReference type="SAM" id="Phobius"/>
    </source>
</evidence>
<accession>A0A395I8T1</accession>
<keyword evidence="1" id="KW-0812">Transmembrane</keyword>
<dbReference type="Proteomes" id="UP000248961">
    <property type="component" value="Unassembled WGS sequence"/>
</dbReference>
<keyword evidence="3" id="KW-1185">Reference proteome</keyword>
<gene>
    <name evidence="2" type="ORF">BO97DRAFT_72744</name>
</gene>
<feature type="transmembrane region" description="Helical" evidence="1">
    <location>
        <begin position="55"/>
        <end position="73"/>
    </location>
</feature>
<keyword evidence="1" id="KW-1133">Transmembrane helix</keyword>
<name>A0A395I8T1_ASPHC</name>
<dbReference type="EMBL" id="KZ824268">
    <property type="protein sequence ID" value="RAL16680.1"/>
    <property type="molecule type" value="Genomic_DNA"/>
</dbReference>